<dbReference type="Proteomes" id="UP000004079">
    <property type="component" value="Unassembled WGS sequence"/>
</dbReference>
<reference evidence="1 2" key="1">
    <citation type="submission" date="2009-11" db="EMBL/GenBank/DDBJ databases">
        <authorList>
            <person name="Weinstock G."/>
            <person name="Sodergren E."/>
            <person name="Clifton S."/>
            <person name="Fulton L."/>
            <person name="Fulton B."/>
            <person name="Courtney L."/>
            <person name="Fronick C."/>
            <person name="Harrison M."/>
            <person name="Strong C."/>
            <person name="Farmer C."/>
            <person name="Delahaunty K."/>
            <person name="Markovic C."/>
            <person name="Hall O."/>
            <person name="Minx P."/>
            <person name="Tomlinson C."/>
            <person name="Mitreva M."/>
            <person name="Nelson J."/>
            <person name="Hou S."/>
            <person name="Wollam A."/>
            <person name="Pepin K.H."/>
            <person name="Johnson M."/>
            <person name="Bhonagiri V."/>
            <person name="Nash W.E."/>
            <person name="Warren W."/>
            <person name="Chinwalla A."/>
            <person name="Mardis E.R."/>
            <person name="Wilson R.K."/>
        </authorList>
    </citation>
    <scope>NUCLEOTIDE SEQUENCE [LARGE SCALE GENOMIC DNA]</scope>
    <source>
        <strain evidence="1 2">F0302</strain>
    </source>
</reference>
<evidence type="ECO:0000313" key="1">
    <source>
        <dbReference type="EMBL" id="EFB30696.1"/>
    </source>
</evidence>
<dbReference type="HOGENOM" id="CLU_2992922_0_0_10"/>
<comment type="caution">
    <text evidence="1">The sequence shown here is derived from an EMBL/GenBank/DDBJ whole genome shotgun (WGS) entry which is preliminary data.</text>
</comment>
<gene>
    <name evidence="1" type="ORF">HMPREF0971_02953</name>
</gene>
<proteinExistence type="predicted"/>
<organism evidence="1 2">
    <name type="scientific">Segatella oris F0302</name>
    <dbReference type="NCBI Taxonomy" id="649760"/>
    <lineage>
        <taxon>Bacteria</taxon>
        <taxon>Pseudomonadati</taxon>
        <taxon>Bacteroidota</taxon>
        <taxon>Bacteroidia</taxon>
        <taxon>Bacteroidales</taxon>
        <taxon>Prevotellaceae</taxon>
        <taxon>Segatella</taxon>
    </lineage>
</organism>
<protein>
    <submittedName>
        <fullName evidence="1">Uncharacterized protein</fullName>
    </submittedName>
</protein>
<sequence length="57" mass="6644">MEKTACKLLMISWRKLKKTADVECCKAFESLMIQQMYQVWHHTEAPPSAPFAKTIPF</sequence>
<evidence type="ECO:0000313" key="2">
    <source>
        <dbReference type="Proteomes" id="UP000004079"/>
    </source>
</evidence>
<name>D1QVH5_9BACT</name>
<dbReference type="AlphaFoldDB" id="D1QVH5"/>
<accession>D1QVH5</accession>
<dbReference type="EMBL" id="ACUZ02000056">
    <property type="protein sequence ID" value="EFB30696.1"/>
    <property type="molecule type" value="Genomic_DNA"/>
</dbReference>